<evidence type="ECO:0000313" key="2">
    <source>
        <dbReference type="EMBL" id="EAU88794.2"/>
    </source>
</evidence>
<dbReference type="HOGENOM" id="CLU_912202_0_0_1"/>
<dbReference type="RefSeq" id="XP_001833105.2">
    <property type="nucleotide sequence ID" value="XM_001833053.2"/>
</dbReference>
<feature type="compositionally biased region" description="Polar residues" evidence="1">
    <location>
        <begin position="108"/>
        <end position="124"/>
    </location>
</feature>
<name>A8NER4_COPC7</name>
<evidence type="ECO:0000256" key="1">
    <source>
        <dbReference type="SAM" id="MobiDB-lite"/>
    </source>
</evidence>
<organism evidence="2 3">
    <name type="scientific">Coprinopsis cinerea (strain Okayama-7 / 130 / ATCC MYA-4618 / FGSC 9003)</name>
    <name type="common">Inky cap fungus</name>
    <name type="synonym">Hormographiella aspergillata</name>
    <dbReference type="NCBI Taxonomy" id="240176"/>
    <lineage>
        <taxon>Eukaryota</taxon>
        <taxon>Fungi</taxon>
        <taxon>Dikarya</taxon>
        <taxon>Basidiomycota</taxon>
        <taxon>Agaricomycotina</taxon>
        <taxon>Agaricomycetes</taxon>
        <taxon>Agaricomycetidae</taxon>
        <taxon>Agaricales</taxon>
        <taxon>Agaricineae</taxon>
        <taxon>Psathyrellaceae</taxon>
        <taxon>Coprinopsis</taxon>
    </lineage>
</organism>
<dbReference type="VEuPathDB" id="FungiDB:CC1G_01167"/>
<dbReference type="AlphaFoldDB" id="A8NER4"/>
<gene>
    <name evidence="2" type="ORF">CC1G_01167</name>
</gene>
<dbReference type="OrthoDB" id="2535391at2759"/>
<comment type="caution">
    <text evidence="2">The sequence shown here is derived from an EMBL/GenBank/DDBJ whole genome shotgun (WGS) entry which is preliminary data.</text>
</comment>
<keyword evidence="3" id="KW-1185">Reference proteome</keyword>
<dbReference type="Proteomes" id="UP000001861">
    <property type="component" value="Unassembled WGS sequence"/>
</dbReference>
<dbReference type="EMBL" id="AACS02000002">
    <property type="protein sequence ID" value="EAU88794.2"/>
    <property type="molecule type" value="Genomic_DNA"/>
</dbReference>
<evidence type="ECO:0000313" key="3">
    <source>
        <dbReference type="Proteomes" id="UP000001861"/>
    </source>
</evidence>
<proteinExistence type="predicted"/>
<reference evidence="2 3" key="1">
    <citation type="journal article" date="2010" name="Proc. Natl. Acad. Sci. U.S.A.">
        <title>Insights into evolution of multicellular fungi from the assembled chromosomes of the mushroom Coprinopsis cinerea (Coprinus cinereus).</title>
        <authorList>
            <person name="Stajich J.E."/>
            <person name="Wilke S.K."/>
            <person name="Ahren D."/>
            <person name="Au C.H."/>
            <person name="Birren B.W."/>
            <person name="Borodovsky M."/>
            <person name="Burns C."/>
            <person name="Canback B."/>
            <person name="Casselton L.A."/>
            <person name="Cheng C.K."/>
            <person name="Deng J."/>
            <person name="Dietrich F.S."/>
            <person name="Fargo D.C."/>
            <person name="Farman M.L."/>
            <person name="Gathman A.C."/>
            <person name="Goldberg J."/>
            <person name="Guigo R."/>
            <person name="Hoegger P.J."/>
            <person name="Hooker J.B."/>
            <person name="Huggins A."/>
            <person name="James T.Y."/>
            <person name="Kamada T."/>
            <person name="Kilaru S."/>
            <person name="Kodira C."/>
            <person name="Kues U."/>
            <person name="Kupfer D."/>
            <person name="Kwan H.S."/>
            <person name="Lomsadze A."/>
            <person name="Li W."/>
            <person name="Lilly W.W."/>
            <person name="Ma L.J."/>
            <person name="Mackey A.J."/>
            <person name="Manning G."/>
            <person name="Martin F."/>
            <person name="Muraguchi H."/>
            <person name="Natvig D.O."/>
            <person name="Palmerini H."/>
            <person name="Ramesh M.A."/>
            <person name="Rehmeyer C.J."/>
            <person name="Roe B.A."/>
            <person name="Shenoy N."/>
            <person name="Stanke M."/>
            <person name="Ter-Hovhannisyan V."/>
            <person name="Tunlid A."/>
            <person name="Velagapudi R."/>
            <person name="Vision T.J."/>
            <person name="Zeng Q."/>
            <person name="Zolan M.E."/>
            <person name="Pukkila P.J."/>
        </authorList>
    </citation>
    <scope>NUCLEOTIDE SEQUENCE [LARGE SCALE GENOMIC DNA]</scope>
    <source>
        <strain evidence="3">Okayama-7 / 130 / ATCC MYA-4618 / FGSC 9003</strain>
    </source>
</reference>
<dbReference type="OMA" id="EHRHRTT"/>
<dbReference type="GeneID" id="6009598"/>
<feature type="region of interest" description="Disordered" evidence="1">
    <location>
        <begin position="164"/>
        <end position="305"/>
    </location>
</feature>
<dbReference type="KEGG" id="cci:CC1G_01167"/>
<feature type="compositionally biased region" description="Polar residues" evidence="1">
    <location>
        <begin position="294"/>
        <end position="305"/>
    </location>
</feature>
<sequence length="305" mass="32991">MLMESDLYFLQTSDSSSLTRRMWRDLTLFGRFYRSGHNSSSPRSIPTPVAPQRLTLPPVQQPPELVSSKHANQVARPVSNRQAIQQYAYVPPETPQFKVPRLSRAQAAPQQFKRTQPSGNNSDPGPSEVSHWAQGNSTNIAVQQRQHNYQQPLQYTASMQRGPQFKPAVNEGRGAGPSHQRNIGTMGPPPTPRPGFGASANGLSTASERFVPPTPASAMKAGEVPGQQQQQQRRFFPPPSVNQLAKPSGGAGTVSRSQQQCPSNSTGSRDVSLNVNSAGTGGQRVPFLPGGNKPATSSRSTSQFQ</sequence>
<feature type="compositionally biased region" description="Polar residues" evidence="1">
    <location>
        <begin position="254"/>
        <end position="278"/>
    </location>
</feature>
<feature type="region of interest" description="Disordered" evidence="1">
    <location>
        <begin position="35"/>
        <end position="79"/>
    </location>
</feature>
<dbReference type="InParanoid" id="A8NER4"/>
<accession>A8NER4</accession>
<feature type="region of interest" description="Disordered" evidence="1">
    <location>
        <begin position="102"/>
        <end position="132"/>
    </location>
</feature>
<protein>
    <submittedName>
        <fullName evidence="2">Uncharacterized protein</fullName>
    </submittedName>
</protein>